<sequence>MWCILLSALFNWHNYAASRSPSSCSSTICRSPMMFVVRLHNAGQRDCFTPFFAHHAPNAACLLAQLRRTTSARLRQVQASLCVRQCRVWLLLLTMVLQGCRLRQLTQGNGFVMRHSSWRRDSDMPSNFDASRVYLCRHRIRAALYTTIHCSTTSSSTWSPSTTFTCQSTLPPMLLTSTGTDIRPFSTPPPVLCLCMRMSTTYQRDIYYFSVQHLLHNRVQYVNEHMYMRLRPATSRTSTATIAPSPPSR</sequence>
<comment type="caution">
    <text evidence="2">The sequence shown here is derived from an EMBL/GenBank/DDBJ whole genome shotgun (WGS) entry which is preliminary data.</text>
</comment>
<evidence type="ECO:0000313" key="3">
    <source>
        <dbReference type="Proteomes" id="UP001177023"/>
    </source>
</evidence>
<organism evidence="2 3">
    <name type="scientific">Mesorhabditis spiculigera</name>
    <dbReference type="NCBI Taxonomy" id="96644"/>
    <lineage>
        <taxon>Eukaryota</taxon>
        <taxon>Metazoa</taxon>
        <taxon>Ecdysozoa</taxon>
        <taxon>Nematoda</taxon>
        <taxon>Chromadorea</taxon>
        <taxon>Rhabditida</taxon>
        <taxon>Rhabditina</taxon>
        <taxon>Rhabditomorpha</taxon>
        <taxon>Rhabditoidea</taxon>
        <taxon>Rhabditidae</taxon>
        <taxon>Mesorhabditinae</taxon>
        <taxon>Mesorhabditis</taxon>
    </lineage>
</organism>
<feature type="chain" id="PRO_5041221736" description="Secreted protein" evidence="1">
    <location>
        <begin position="19"/>
        <end position="249"/>
    </location>
</feature>
<proteinExistence type="predicted"/>
<evidence type="ECO:0000313" key="2">
    <source>
        <dbReference type="EMBL" id="CAJ0564670.1"/>
    </source>
</evidence>
<dbReference type="Proteomes" id="UP001177023">
    <property type="component" value="Unassembled WGS sequence"/>
</dbReference>
<evidence type="ECO:0000256" key="1">
    <source>
        <dbReference type="SAM" id="SignalP"/>
    </source>
</evidence>
<accession>A0AA36C945</accession>
<dbReference type="AlphaFoldDB" id="A0AA36C945"/>
<keyword evidence="3" id="KW-1185">Reference proteome</keyword>
<protein>
    <recommendedName>
        <fullName evidence="4">Secreted protein</fullName>
    </recommendedName>
</protein>
<keyword evidence="1" id="KW-0732">Signal</keyword>
<feature type="non-terminal residue" evidence="2">
    <location>
        <position position="1"/>
    </location>
</feature>
<evidence type="ECO:0008006" key="4">
    <source>
        <dbReference type="Google" id="ProtNLM"/>
    </source>
</evidence>
<gene>
    <name evidence="2" type="ORF">MSPICULIGERA_LOCUS3343</name>
</gene>
<reference evidence="2" key="1">
    <citation type="submission" date="2023-06" db="EMBL/GenBank/DDBJ databases">
        <authorList>
            <person name="Delattre M."/>
        </authorList>
    </citation>
    <scope>NUCLEOTIDE SEQUENCE</scope>
    <source>
        <strain evidence="2">AF72</strain>
    </source>
</reference>
<name>A0AA36C945_9BILA</name>
<dbReference type="EMBL" id="CATQJA010000899">
    <property type="protein sequence ID" value="CAJ0564670.1"/>
    <property type="molecule type" value="Genomic_DNA"/>
</dbReference>
<feature type="signal peptide" evidence="1">
    <location>
        <begin position="1"/>
        <end position="18"/>
    </location>
</feature>